<organism evidence="1 2">
    <name type="scientific">Clostridium mobile</name>
    <dbReference type="NCBI Taxonomy" id="2841512"/>
    <lineage>
        <taxon>Bacteria</taxon>
        <taxon>Bacillati</taxon>
        <taxon>Bacillota</taxon>
        <taxon>Clostridia</taxon>
        <taxon>Eubacteriales</taxon>
        <taxon>Clostridiaceae</taxon>
        <taxon>Clostridium</taxon>
    </lineage>
</organism>
<comment type="caution">
    <text evidence="1">The sequence shown here is derived from an EMBL/GenBank/DDBJ whole genome shotgun (WGS) entry which is preliminary data.</text>
</comment>
<dbReference type="RefSeq" id="WP_216437836.1">
    <property type="nucleotide sequence ID" value="NZ_JAHLQF010000001.1"/>
</dbReference>
<dbReference type="EMBL" id="JAHLQF010000001">
    <property type="protein sequence ID" value="MBU5483457.1"/>
    <property type="molecule type" value="Genomic_DNA"/>
</dbReference>
<evidence type="ECO:0000313" key="2">
    <source>
        <dbReference type="Proteomes" id="UP000726170"/>
    </source>
</evidence>
<keyword evidence="2" id="KW-1185">Reference proteome</keyword>
<dbReference type="Proteomes" id="UP000726170">
    <property type="component" value="Unassembled WGS sequence"/>
</dbReference>
<protein>
    <submittedName>
        <fullName evidence="1">Uncharacterized protein</fullName>
    </submittedName>
</protein>
<name>A0ABS6EFA7_9CLOT</name>
<gene>
    <name evidence="1" type="ORF">KQI86_03890</name>
</gene>
<evidence type="ECO:0000313" key="1">
    <source>
        <dbReference type="EMBL" id="MBU5483457.1"/>
    </source>
</evidence>
<accession>A0ABS6EFA7</accession>
<sequence>MANINIDVGTGTLLVYKGEDFSFPFTIYPPVETSEDIITSTNELVFNREIIGQKQFTMTHTKAEWIRLDSFEYVLDDDIGRVIKTTGITKARFKYRIELVGVSGEILQVVKDYQKYFMMINEPISDEVIVPISLITTAVNSYKVRVVALFENGNTSSASREVVLYNEAPTIVGTVEKNVLYLNIGDTDNDLVRFNVYLNNRKVYPVDSDYTGFEPPGSHVVKFESVDVIINDVNTIVINAQDNYGTRNKFEYPFLGEYSGILFSDENGEYYSTDLGDILKRLKFGTVMAGSMSDIAKVIITNNMGFDVKNLEVIITPEKKPDKLDVYYGFESGMLIKDNEQLLRPGTMPNKGTQDLYLRIHPDIEFEHGSARFEIFAQAQPAE</sequence>
<reference evidence="1 2" key="1">
    <citation type="submission" date="2021-06" db="EMBL/GenBank/DDBJ databases">
        <authorList>
            <person name="Sun Q."/>
            <person name="Li D."/>
        </authorList>
    </citation>
    <scope>NUCLEOTIDE SEQUENCE [LARGE SCALE GENOMIC DNA]</scope>
    <source>
        <strain evidence="1 2">MSJ-11</strain>
    </source>
</reference>
<proteinExistence type="predicted"/>